<dbReference type="InterPro" id="IPR052159">
    <property type="entry name" value="Competence_DNA_uptake"/>
</dbReference>
<keyword evidence="5 6" id="KW-0472">Membrane</keyword>
<feature type="transmembrane region" description="Helical" evidence="6">
    <location>
        <begin position="471"/>
        <end position="487"/>
    </location>
</feature>
<gene>
    <name evidence="9" type="ORF">GCM10023338_12670</name>
</gene>
<keyword evidence="3 6" id="KW-0812">Transmembrane</keyword>
<feature type="transmembrane region" description="Helical" evidence="6">
    <location>
        <begin position="386"/>
        <end position="409"/>
    </location>
</feature>
<feature type="transmembrane region" description="Helical" evidence="6">
    <location>
        <begin position="50"/>
        <end position="69"/>
    </location>
</feature>
<feature type="transmembrane region" description="Helical" evidence="6">
    <location>
        <begin position="25"/>
        <end position="43"/>
    </location>
</feature>
<dbReference type="Pfam" id="PF00753">
    <property type="entry name" value="Lactamase_B"/>
    <property type="match status" value="1"/>
</dbReference>
<dbReference type="InterPro" id="IPR036866">
    <property type="entry name" value="RibonucZ/Hydroxyglut_hydro"/>
</dbReference>
<comment type="caution">
    <text evidence="9">The sequence shown here is derived from an EMBL/GenBank/DDBJ whole genome shotgun (WGS) entry which is preliminary data.</text>
</comment>
<evidence type="ECO:0000256" key="5">
    <source>
        <dbReference type="ARBA" id="ARBA00023136"/>
    </source>
</evidence>
<dbReference type="Proteomes" id="UP001500631">
    <property type="component" value="Unassembled WGS sequence"/>
</dbReference>
<proteinExistence type="predicted"/>
<evidence type="ECO:0008006" key="11">
    <source>
        <dbReference type="Google" id="ProtNLM"/>
    </source>
</evidence>
<dbReference type="NCBIfam" id="TIGR00360">
    <property type="entry name" value="ComEC_N-term"/>
    <property type="match status" value="1"/>
</dbReference>
<dbReference type="InterPro" id="IPR001279">
    <property type="entry name" value="Metallo-B-lactamas"/>
</dbReference>
<evidence type="ECO:0000313" key="9">
    <source>
        <dbReference type="EMBL" id="GAA5099324.1"/>
    </source>
</evidence>
<keyword evidence="10" id="KW-1185">Reference proteome</keyword>
<name>A0ABP9MND4_9GAMM</name>
<dbReference type="InterPro" id="IPR004797">
    <property type="entry name" value="Competence_ComEC/Rec2"/>
</dbReference>
<comment type="subcellular location">
    <subcellularLocation>
        <location evidence="1">Cell membrane</location>
        <topology evidence="1">Multi-pass membrane protein</topology>
    </subcellularLocation>
</comment>
<dbReference type="Gene3D" id="3.60.15.10">
    <property type="entry name" value="Ribonuclease Z/Hydroxyacylglutathione hydrolase-like"/>
    <property type="match status" value="1"/>
</dbReference>
<dbReference type="Pfam" id="PF03772">
    <property type="entry name" value="Competence"/>
    <property type="match status" value="1"/>
</dbReference>
<evidence type="ECO:0000313" key="10">
    <source>
        <dbReference type="Proteomes" id="UP001500631"/>
    </source>
</evidence>
<evidence type="ECO:0000256" key="2">
    <source>
        <dbReference type="ARBA" id="ARBA00022475"/>
    </source>
</evidence>
<feature type="transmembrane region" description="Helical" evidence="6">
    <location>
        <begin position="445"/>
        <end position="464"/>
    </location>
</feature>
<keyword evidence="2" id="KW-1003">Cell membrane</keyword>
<protein>
    <recommendedName>
        <fullName evidence="11">DNA internalization-related competence protein ComEC/Rec2</fullName>
    </recommendedName>
</protein>
<dbReference type="NCBIfam" id="TIGR00361">
    <property type="entry name" value="ComEC_Rec2"/>
    <property type="match status" value="1"/>
</dbReference>
<feature type="domain" description="ComEC/Rec2-related protein" evidence="8">
    <location>
        <begin position="203"/>
        <end position="464"/>
    </location>
</feature>
<reference evidence="10" key="1">
    <citation type="journal article" date="2019" name="Int. J. Syst. Evol. Microbiol.">
        <title>The Global Catalogue of Microorganisms (GCM) 10K type strain sequencing project: providing services to taxonomists for standard genome sequencing and annotation.</title>
        <authorList>
            <consortium name="The Broad Institute Genomics Platform"/>
            <consortium name="The Broad Institute Genome Sequencing Center for Infectious Disease"/>
            <person name="Wu L."/>
            <person name="Ma J."/>
        </authorList>
    </citation>
    <scope>NUCLEOTIDE SEQUENCE [LARGE SCALE GENOMIC DNA]</scope>
    <source>
        <strain evidence="10">JCM 18424</strain>
    </source>
</reference>
<organism evidence="9 10">
    <name type="scientific">Wohlfahrtiimonas larvae</name>
    <dbReference type="NCBI Taxonomy" id="1157986"/>
    <lineage>
        <taxon>Bacteria</taxon>
        <taxon>Pseudomonadati</taxon>
        <taxon>Pseudomonadota</taxon>
        <taxon>Gammaproteobacteria</taxon>
        <taxon>Cardiobacteriales</taxon>
        <taxon>Ignatzschineriaceae</taxon>
        <taxon>Wohlfahrtiimonas</taxon>
    </lineage>
</organism>
<feature type="transmembrane region" description="Helical" evidence="6">
    <location>
        <begin position="315"/>
        <end position="343"/>
    </location>
</feature>
<evidence type="ECO:0000259" key="8">
    <source>
        <dbReference type="Pfam" id="PF03772"/>
    </source>
</evidence>
<dbReference type="EMBL" id="BAABKE010000004">
    <property type="protein sequence ID" value="GAA5099324.1"/>
    <property type="molecule type" value="Genomic_DNA"/>
</dbReference>
<accession>A0ABP9MND4</accession>
<evidence type="ECO:0000256" key="3">
    <source>
        <dbReference type="ARBA" id="ARBA00022692"/>
    </source>
</evidence>
<feature type="transmembrane region" description="Helical" evidence="6">
    <location>
        <begin position="258"/>
        <end position="278"/>
    </location>
</feature>
<evidence type="ECO:0000256" key="1">
    <source>
        <dbReference type="ARBA" id="ARBA00004651"/>
    </source>
</evidence>
<evidence type="ECO:0000259" key="7">
    <source>
        <dbReference type="Pfam" id="PF00753"/>
    </source>
</evidence>
<evidence type="ECO:0000256" key="6">
    <source>
        <dbReference type="SAM" id="Phobius"/>
    </source>
</evidence>
<dbReference type="InterPro" id="IPR004477">
    <property type="entry name" value="ComEC_N"/>
</dbReference>
<dbReference type="PANTHER" id="PTHR30619">
    <property type="entry name" value="DNA INTERNALIZATION/COMPETENCE PROTEIN COMEC/REC2"/>
    <property type="match status" value="1"/>
</dbReference>
<feature type="domain" description="Metallo-beta-lactamase" evidence="7">
    <location>
        <begin position="500"/>
        <end position="596"/>
    </location>
</feature>
<sequence length="722" mass="81882">MILLAISLLFSLVFILFFPFSFTLLITTLCLLVIIFLAIAYFVKRHRRFYILLSLGIIFAFTLAIPKLLDYQTTFNYLPQTDQYQFKINKIYSDSNAGEVIITAPDKLKNYAIQLYNLPKNQPLLLNAIYETSLTIQPNRAKATFTKLNPRLTHLVNRRIGTANIKEPLKLIQAPNSLMTTRNNISNYFQGHYFQNADLMSALSVGLTHLLDQSTWDLLRQTGTIHLVAISGLHLTFIALWCFIILKTLLGFCMIQKPAPYQIAAVISLIIAIGYALLAGMSLPTQRALIMFAIFMIALLIRYPILNFQSLATALLIILVLSPFSVVTIGFWLSFTAVLILMLLSQYRFSFIISLLLTQLIISTLAIPIVASFFNEISLISPVANLFAIPWTTLLILPFLLIGLLILPISSSIGNTLLQLSDHNITTLLNFLRVMNQIPYSHIEVPYISLLTAVLITVLSLLLIKKTYWKYRLCYGFGIILTIIHTFKPNHDEYLLALPVGEGLSVLLKSHDQTLLFDTGPYFRGFDSAEITTLPTLKNINIQALDNIILSHDNQQHIGGTKTIRKAYPNAQMITHPSLQPLFNQSANCQEYYFQSNQLIIEPLNTQKSCAFQITLHDQKIWLIANITTSEWLKVLYKNDKPNVVLFPNKGRSHGYKIPKGWDDVILISSTKKIHANNQRHNMYNAYYGAIKVNISPTQLQLQSAQDTANFWWFNPSVTNQQ</sequence>
<dbReference type="SUPFAM" id="SSF56281">
    <property type="entry name" value="Metallo-hydrolase/oxidoreductase"/>
    <property type="match status" value="1"/>
</dbReference>
<feature type="transmembrane region" description="Helical" evidence="6">
    <location>
        <begin position="284"/>
        <end position="303"/>
    </location>
</feature>
<evidence type="ECO:0000256" key="4">
    <source>
        <dbReference type="ARBA" id="ARBA00022989"/>
    </source>
</evidence>
<keyword evidence="4 6" id="KW-1133">Transmembrane helix</keyword>
<feature type="transmembrane region" description="Helical" evidence="6">
    <location>
        <begin position="349"/>
        <end position="374"/>
    </location>
</feature>
<dbReference type="PANTHER" id="PTHR30619:SF1">
    <property type="entry name" value="RECOMBINATION PROTEIN 2"/>
    <property type="match status" value="1"/>
</dbReference>
<feature type="transmembrane region" description="Helical" evidence="6">
    <location>
        <begin position="225"/>
        <end position="246"/>
    </location>
</feature>